<keyword evidence="11" id="KW-0333">Golgi apparatus</keyword>
<organism evidence="13 14">
    <name type="scientific">Holothuria leucospilota</name>
    <name type="common">Black long sea cucumber</name>
    <name type="synonym">Mertensiothuria leucospilota</name>
    <dbReference type="NCBI Taxonomy" id="206669"/>
    <lineage>
        <taxon>Eukaryota</taxon>
        <taxon>Metazoa</taxon>
        <taxon>Echinodermata</taxon>
        <taxon>Eleutherozoa</taxon>
        <taxon>Echinozoa</taxon>
        <taxon>Holothuroidea</taxon>
        <taxon>Aspidochirotacea</taxon>
        <taxon>Aspidochirotida</taxon>
        <taxon>Holothuriidae</taxon>
        <taxon>Holothuria</taxon>
    </lineage>
</organism>
<comment type="subcellular location">
    <subcellularLocation>
        <location evidence="10">Endomembrane system</location>
        <topology evidence="10">Single-pass type II membrane protein</topology>
    </subcellularLocation>
    <subcellularLocation>
        <location evidence="11">Golgi apparatus</location>
        <location evidence="11">Golgi stack membrane</location>
        <topology evidence="11">Single-pass type II membrane protein</topology>
    </subcellularLocation>
</comment>
<dbReference type="PANTHER" id="PTHR11929:SF145">
    <property type="entry name" value="ALPHA-(1,3)-FUCOSYLTRANSFERASE FUT-1"/>
    <property type="match status" value="1"/>
</dbReference>
<evidence type="ECO:0000256" key="4">
    <source>
        <dbReference type="ARBA" id="ARBA00022679"/>
    </source>
</evidence>
<dbReference type="EC" id="2.4.1.-" evidence="11"/>
<dbReference type="EMBL" id="JAIZAY010000007">
    <property type="protein sequence ID" value="KAJ8039395.1"/>
    <property type="molecule type" value="Genomic_DNA"/>
</dbReference>
<dbReference type="Proteomes" id="UP001152320">
    <property type="component" value="Chromosome 7"/>
</dbReference>
<keyword evidence="14" id="KW-1185">Reference proteome</keyword>
<sequence>MEVNRHRLNNFLGLAIFAFLMFWVGGRDLHANRVSLWQGLFKTKRIMFVGFREHWDEKRPYKCSCGRGLRLIVNSSERPRDPADIKGADLVIFALGGGPLPEKWKEYRQFRHKGQKWLFATREPPLTCQGLNPPEEFRFDTYHWSYTYSPNASFPSPYGKYIPGPSVRPLYSAKKVNWAENKTNLISWMSSNCPLPDFKWNRRNFILKLQKYLSVDMYGKCGNLSCPKKSEICFDKLKTYKFALVLENSCCPNYISEKFWKAIANYNQVPVVFGALREEYENVAPPNSYIFIEDFNSLKELADYLKLIDKNDTLYGTFHEWRKYGRVQTAFLPNELVYHCDSLCRVGAKLDDPSPEWNSFTFDPYGVSWLGGCRYCQDAIDKVIH</sequence>
<evidence type="ECO:0000256" key="8">
    <source>
        <dbReference type="ARBA" id="ARBA00023136"/>
    </source>
</evidence>
<comment type="caution">
    <text evidence="13">The sequence shown here is derived from an EMBL/GenBank/DDBJ whole genome shotgun (WGS) entry which is preliminary data.</text>
</comment>
<keyword evidence="9" id="KW-0325">Glycoprotein</keyword>
<keyword evidence="5 11" id="KW-0812">Transmembrane</keyword>
<protein>
    <recommendedName>
        <fullName evidence="11">Fucosyltransferase</fullName>
        <ecNumber evidence="11">2.4.1.-</ecNumber>
    </recommendedName>
</protein>
<keyword evidence="4 11" id="KW-0808">Transferase</keyword>
<evidence type="ECO:0000313" key="14">
    <source>
        <dbReference type="Proteomes" id="UP001152320"/>
    </source>
</evidence>
<dbReference type="FunFam" id="3.40.50.11660:FF:000002">
    <property type="entry name" value="Alpha-(1,3)-fucosyltransferase"/>
    <property type="match status" value="1"/>
</dbReference>
<name>A0A9Q1C746_HOLLE</name>
<evidence type="ECO:0000256" key="11">
    <source>
        <dbReference type="RuleBase" id="RU003832"/>
    </source>
</evidence>
<evidence type="ECO:0000256" key="1">
    <source>
        <dbReference type="ARBA" id="ARBA00004922"/>
    </source>
</evidence>
<dbReference type="InterPro" id="IPR038577">
    <property type="entry name" value="GT10-like_C_sf"/>
</dbReference>
<evidence type="ECO:0000256" key="5">
    <source>
        <dbReference type="ARBA" id="ARBA00022692"/>
    </source>
</evidence>
<dbReference type="Gene3D" id="3.40.50.11660">
    <property type="entry name" value="Glycosyl transferase family 10, C-terminal domain"/>
    <property type="match status" value="1"/>
</dbReference>
<evidence type="ECO:0000256" key="6">
    <source>
        <dbReference type="ARBA" id="ARBA00022968"/>
    </source>
</evidence>
<keyword evidence="7" id="KW-1133">Transmembrane helix</keyword>
<dbReference type="Pfam" id="PF00852">
    <property type="entry name" value="Glyco_transf_10"/>
    <property type="match status" value="1"/>
</dbReference>
<keyword evidence="6" id="KW-0735">Signal-anchor</keyword>
<comment type="pathway">
    <text evidence="1">Protein modification; protein glycosylation.</text>
</comment>
<evidence type="ECO:0000256" key="3">
    <source>
        <dbReference type="ARBA" id="ARBA00022676"/>
    </source>
</evidence>
<proteinExistence type="inferred from homology"/>
<evidence type="ECO:0000256" key="10">
    <source>
        <dbReference type="ARBA" id="ARBA00060399"/>
    </source>
</evidence>
<evidence type="ECO:0000313" key="13">
    <source>
        <dbReference type="EMBL" id="KAJ8039395.1"/>
    </source>
</evidence>
<keyword evidence="3 11" id="KW-0328">Glycosyltransferase</keyword>
<dbReference type="AlphaFoldDB" id="A0A9Q1C746"/>
<evidence type="ECO:0000256" key="9">
    <source>
        <dbReference type="ARBA" id="ARBA00023180"/>
    </source>
</evidence>
<dbReference type="PANTHER" id="PTHR11929">
    <property type="entry name" value="ALPHA- 1,3 -FUCOSYLTRANSFERASE"/>
    <property type="match status" value="1"/>
</dbReference>
<feature type="domain" description="Fucosyltransferase C-terminal" evidence="12">
    <location>
        <begin position="180"/>
        <end position="354"/>
    </location>
</feature>
<dbReference type="InterPro" id="IPR001503">
    <property type="entry name" value="Glyco_trans_10"/>
</dbReference>
<dbReference type="SUPFAM" id="SSF53756">
    <property type="entry name" value="UDP-Glycosyltransferase/glycogen phosphorylase"/>
    <property type="match status" value="1"/>
</dbReference>
<evidence type="ECO:0000256" key="7">
    <source>
        <dbReference type="ARBA" id="ARBA00022989"/>
    </source>
</evidence>
<reference evidence="13" key="1">
    <citation type="submission" date="2021-10" db="EMBL/GenBank/DDBJ databases">
        <title>Tropical sea cucumber genome reveals ecological adaptation and Cuvierian tubules defense mechanism.</title>
        <authorList>
            <person name="Chen T."/>
        </authorList>
    </citation>
    <scope>NUCLEOTIDE SEQUENCE</scope>
    <source>
        <strain evidence="13">Nanhai2018</strain>
        <tissue evidence="13">Muscle</tissue>
    </source>
</reference>
<keyword evidence="8" id="KW-0472">Membrane</keyword>
<gene>
    <name evidence="13" type="ORF">HOLleu_17102</name>
</gene>
<evidence type="ECO:0000259" key="12">
    <source>
        <dbReference type="Pfam" id="PF00852"/>
    </source>
</evidence>
<dbReference type="OrthoDB" id="427096at2759"/>
<evidence type="ECO:0000256" key="2">
    <source>
        <dbReference type="ARBA" id="ARBA00008919"/>
    </source>
</evidence>
<dbReference type="InterPro" id="IPR055270">
    <property type="entry name" value="Glyco_tran_10_C"/>
</dbReference>
<dbReference type="GO" id="GO:0032580">
    <property type="term" value="C:Golgi cisterna membrane"/>
    <property type="evidence" value="ECO:0007669"/>
    <property type="project" value="UniProtKB-SubCell"/>
</dbReference>
<comment type="similarity">
    <text evidence="2 11">Belongs to the glycosyltransferase 10 family.</text>
</comment>
<dbReference type="GO" id="GO:0046920">
    <property type="term" value="F:alpha-(1-&gt;3)-fucosyltransferase activity"/>
    <property type="evidence" value="ECO:0007669"/>
    <property type="project" value="TreeGrafter"/>
</dbReference>
<accession>A0A9Q1C746</accession>